<keyword evidence="3" id="KW-1185">Reference proteome</keyword>
<evidence type="ECO:0000313" key="3">
    <source>
        <dbReference type="Proteomes" id="UP001388673"/>
    </source>
</evidence>
<dbReference type="AlphaFoldDB" id="A0AAW0YG20"/>
<proteinExistence type="predicted"/>
<comment type="caution">
    <text evidence="2">The sequence shown here is derived from an EMBL/GenBank/DDBJ whole genome shotgun (WGS) entry which is preliminary data.</text>
</comment>
<feature type="compositionally biased region" description="Basic residues" evidence="1">
    <location>
        <begin position="131"/>
        <end position="140"/>
    </location>
</feature>
<evidence type="ECO:0000313" key="2">
    <source>
        <dbReference type="EMBL" id="KAK8846620.1"/>
    </source>
</evidence>
<feature type="compositionally biased region" description="Low complexity" evidence="1">
    <location>
        <begin position="35"/>
        <end position="77"/>
    </location>
</feature>
<protein>
    <submittedName>
        <fullName evidence="2">Uncharacterized protein</fullName>
    </submittedName>
</protein>
<gene>
    <name evidence="2" type="ORF">IAR55_005706</name>
</gene>
<organism evidence="2 3">
    <name type="scientific">Kwoniella newhampshirensis</name>
    <dbReference type="NCBI Taxonomy" id="1651941"/>
    <lineage>
        <taxon>Eukaryota</taxon>
        <taxon>Fungi</taxon>
        <taxon>Dikarya</taxon>
        <taxon>Basidiomycota</taxon>
        <taxon>Agaricomycotina</taxon>
        <taxon>Tremellomycetes</taxon>
        <taxon>Tremellales</taxon>
        <taxon>Cryptococcaceae</taxon>
        <taxon>Kwoniella</taxon>
    </lineage>
</organism>
<dbReference type="KEGG" id="kne:92182964"/>
<feature type="region of interest" description="Disordered" evidence="1">
    <location>
        <begin position="1"/>
        <end position="140"/>
    </location>
</feature>
<feature type="compositionally biased region" description="Basic and acidic residues" evidence="1">
    <location>
        <begin position="95"/>
        <end position="109"/>
    </location>
</feature>
<reference evidence="2 3" key="1">
    <citation type="journal article" date="2024" name="bioRxiv">
        <title>Comparative genomics of Cryptococcus and Kwoniella reveals pathogenesis evolution and contrasting karyotype dynamics via intercentromeric recombination or chromosome fusion.</title>
        <authorList>
            <person name="Coelho M.A."/>
            <person name="David-Palma M."/>
            <person name="Shea T."/>
            <person name="Bowers K."/>
            <person name="McGinley-Smith S."/>
            <person name="Mohammad A.W."/>
            <person name="Gnirke A."/>
            <person name="Yurkov A.M."/>
            <person name="Nowrousian M."/>
            <person name="Sun S."/>
            <person name="Cuomo C.A."/>
            <person name="Heitman J."/>
        </authorList>
    </citation>
    <scope>NUCLEOTIDE SEQUENCE [LARGE SCALE GENOMIC DNA]</scope>
    <source>
        <strain evidence="2 3">CBS 13917</strain>
    </source>
</reference>
<dbReference type="EMBL" id="JBCAWK010000011">
    <property type="protein sequence ID" value="KAK8846620.1"/>
    <property type="molecule type" value="Genomic_DNA"/>
</dbReference>
<dbReference type="RefSeq" id="XP_066800570.1">
    <property type="nucleotide sequence ID" value="XM_066948797.1"/>
</dbReference>
<dbReference type="GeneID" id="92182964"/>
<evidence type="ECO:0000256" key="1">
    <source>
        <dbReference type="SAM" id="MobiDB-lite"/>
    </source>
</evidence>
<accession>A0AAW0YG20</accession>
<dbReference type="Proteomes" id="UP001388673">
    <property type="component" value="Unassembled WGS sequence"/>
</dbReference>
<name>A0AAW0YG20_9TREE</name>
<sequence length="140" mass="14823">MPSPASTHPFLVDQTPFLTGRTAYGPKRTSATRHTSTCPCGASSSSSGSTFGRNSSSTSLSSLGSSKSSTSTSAPNSLAYSALTSPYAPPTPNSKECKRWMKNVEKQEHMFGSVARRATKGRGTDEEVGKKSKGKLVKWL</sequence>